<feature type="compositionally biased region" description="Basic and acidic residues" evidence="4">
    <location>
        <begin position="198"/>
        <end position="214"/>
    </location>
</feature>
<organism evidence="6 7">
    <name type="scientific">Nicrophorus vespilloides</name>
    <name type="common">Boreal carrion beetle</name>
    <dbReference type="NCBI Taxonomy" id="110193"/>
    <lineage>
        <taxon>Eukaryota</taxon>
        <taxon>Metazoa</taxon>
        <taxon>Ecdysozoa</taxon>
        <taxon>Arthropoda</taxon>
        <taxon>Hexapoda</taxon>
        <taxon>Insecta</taxon>
        <taxon>Pterygota</taxon>
        <taxon>Neoptera</taxon>
        <taxon>Endopterygota</taxon>
        <taxon>Coleoptera</taxon>
        <taxon>Polyphaga</taxon>
        <taxon>Staphyliniformia</taxon>
        <taxon>Silphidae</taxon>
        <taxon>Nicrophorinae</taxon>
        <taxon>Nicrophorus</taxon>
    </lineage>
</organism>
<dbReference type="RefSeq" id="XP_017769806.1">
    <property type="nucleotide sequence ID" value="XM_017914317.1"/>
</dbReference>
<feature type="region of interest" description="Disordered" evidence="4">
    <location>
        <begin position="241"/>
        <end position="289"/>
    </location>
</feature>
<protein>
    <submittedName>
        <fullName evidence="7">Stress response protein NST1-like</fullName>
    </submittedName>
</protein>
<accession>A0ABM1M5F6</accession>
<sequence>MSVCDVPLCTSVSIGVSNGAMSASKGVSRSSNVNETRDRLRIRLHQRKLHASTAQKSIEKYPFNPDITYSVQSGPLAKPKTEKAENLQPKVVKTSTNTPLLLEDNLKITKMMKNLDICMPKVKTTTKKGETKEQTVDTKVQKDKENNSNIQQVATAPPASNQQHNIYKTDIDELIKFIEGKDYEIAQKKAAKKARQKEKKDEENRKRKAEEDRKRKAELLRLLEEKRKEEERLKAEQAAKDAAIKKANKKKLQQQLKQQQQQQAKKHESKTKKKKKSVPVAPPEPELLEETIPAMVTIKRIVENNNCPPTVTITLKGSTPDQDKLLYTLVNGHNNRNAEKTVEPPVPKKDESKTASSKKKKKKKKKEAEKAKTMLQTKSTEKEETVTMSEMKVTLSVDRSFRKELEAKGIHKVETTKRTIIQEVPKLSCDKSKMRETLIDIPSLKLPPGITITKVNGPLAARKTPNVQSTAEYNGVPVSKSGVIVVDTEKLIQQSSGKKTKKKKKKSQEQQQQQMRQDNCNNRCNRRNEPIDEADMVTLKNPIFQKLQNKIVNKPPDAVPPIIDMNEQATISKGANGMVTIRRPRPMTLQNESPISDFLKPVIHSSGIETKSTLSDDRKIIRPPSPRATHATNHYDYELSRLSAQNILWGLPGIQITKVNKNGNFTEFTDHSEQAADVSIIRTGGFNLDKDDWPYDSVFTPKDILEDDLDAYERELEAFKRFCQQSVPPKRKEKVAHLHVNDIVLMKKEISSNTLLN</sequence>
<dbReference type="Pfam" id="PF15914">
    <property type="entry name" value="FAM193_C"/>
    <property type="match status" value="1"/>
</dbReference>
<evidence type="ECO:0000256" key="3">
    <source>
        <dbReference type="ARBA" id="ARBA00023054"/>
    </source>
</evidence>
<evidence type="ECO:0000259" key="5">
    <source>
        <dbReference type="Pfam" id="PF15914"/>
    </source>
</evidence>
<reference evidence="7" key="1">
    <citation type="submission" date="2025-08" db="UniProtKB">
        <authorList>
            <consortium name="RefSeq"/>
        </authorList>
    </citation>
    <scope>IDENTIFICATION</scope>
    <source>
        <tissue evidence="7">Whole Larva</tissue>
    </source>
</reference>
<evidence type="ECO:0000313" key="7">
    <source>
        <dbReference type="RefSeq" id="XP_017769806.1"/>
    </source>
</evidence>
<gene>
    <name evidence="7" type="primary">LOC108557686</name>
</gene>
<dbReference type="GeneID" id="108557686"/>
<keyword evidence="6" id="KW-1185">Reference proteome</keyword>
<dbReference type="Proteomes" id="UP000695000">
    <property type="component" value="Unplaced"/>
</dbReference>
<feature type="region of interest" description="Disordered" evidence="4">
    <location>
        <begin position="127"/>
        <end position="165"/>
    </location>
</feature>
<dbReference type="InterPro" id="IPR031802">
    <property type="entry name" value="FAM193_C"/>
</dbReference>
<dbReference type="InterPro" id="IPR029717">
    <property type="entry name" value="FAM193"/>
</dbReference>
<name>A0ABM1M5F6_NICVS</name>
<evidence type="ECO:0000256" key="2">
    <source>
        <dbReference type="ARBA" id="ARBA00022553"/>
    </source>
</evidence>
<feature type="compositionally biased region" description="Low complexity" evidence="4">
    <location>
        <begin position="509"/>
        <end position="523"/>
    </location>
</feature>
<feature type="compositionally biased region" description="Basic and acidic residues" evidence="4">
    <location>
        <begin position="336"/>
        <end position="353"/>
    </location>
</feature>
<keyword evidence="3" id="KW-0175">Coiled coil</keyword>
<dbReference type="PANTHER" id="PTHR15109">
    <property type="entry name" value="AGAP004327-PA"/>
    <property type="match status" value="1"/>
</dbReference>
<feature type="compositionally biased region" description="Basic residues" evidence="4">
    <location>
        <begin position="267"/>
        <end position="277"/>
    </location>
</feature>
<feature type="domain" description="FAM193 C-terminal" evidence="5">
    <location>
        <begin position="696"/>
        <end position="749"/>
    </location>
</feature>
<feature type="compositionally biased region" description="Basic and acidic residues" evidence="4">
    <location>
        <begin position="127"/>
        <end position="146"/>
    </location>
</feature>
<feature type="compositionally biased region" description="Basic residues" evidence="4">
    <location>
        <begin position="356"/>
        <end position="365"/>
    </location>
</feature>
<keyword evidence="2" id="KW-0597">Phosphoprotein</keyword>
<comment type="similarity">
    <text evidence="1">Belongs to the FAM193 family.</text>
</comment>
<feature type="compositionally biased region" description="Low complexity" evidence="4">
    <location>
        <begin position="253"/>
        <end position="263"/>
    </location>
</feature>
<feature type="region of interest" description="Disordered" evidence="4">
    <location>
        <begin position="493"/>
        <end position="532"/>
    </location>
</feature>
<evidence type="ECO:0000313" key="6">
    <source>
        <dbReference type="Proteomes" id="UP000695000"/>
    </source>
</evidence>
<proteinExistence type="inferred from homology"/>
<feature type="region of interest" description="Disordered" evidence="4">
    <location>
        <begin position="332"/>
        <end position="384"/>
    </location>
</feature>
<evidence type="ECO:0000256" key="4">
    <source>
        <dbReference type="SAM" id="MobiDB-lite"/>
    </source>
</evidence>
<feature type="region of interest" description="Disordered" evidence="4">
    <location>
        <begin position="192"/>
        <end position="214"/>
    </location>
</feature>
<dbReference type="PANTHER" id="PTHR15109:SF4">
    <property type="entry name" value="FAM193 C-TERMINAL DOMAIN-CONTAINING PROTEIN"/>
    <property type="match status" value="1"/>
</dbReference>
<feature type="compositionally biased region" description="Polar residues" evidence="4">
    <location>
        <begin position="147"/>
        <end position="165"/>
    </location>
</feature>
<evidence type="ECO:0000256" key="1">
    <source>
        <dbReference type="ARBA" id="ARBA00009689"/>
    </source>
</evidence>